<proteinExistence type="predicted"/>
<organism evidence="1">
    <name type="scientific">marine sediment metagenome</name>
    <dbReference type="NCBI Taxonomy" id="412755"/>
    <lineage>
        <taxon>unclassified sequences</taxon>
        <taxon>metagenomes</taxon>
        <taxon>ecological metagenomes</taxon>
    </lineage>
</organism>
<evidence type="ECO:0000313" key="1">
    <source>
        <dbReference type="EMBL" id="KKL96271.1"/>
    </source>
</evidence>
<dbReference type="EMBL" id="LAZR01018476">
    <property type="protein sequence ID" value="KKL96271.1"/>
    <property type="molecule type" value="Genomic_DNA"/>
</dbReference>
<name>A0A0F9H027_9ZZZZ</name>
<sequence>MMDIVFEEKAQCGRCREDRPVIDLSEFNPFYLNCNYKYFYSYSSPTYLCSTCMDILADELRERRDAAVVSWNRTE</sequence>
<dbReference type="AlphaFoldDB" id="A0A0F9H027"/>
<comment type="caution">
    <text evidence="1">The sequence shown here is derived from an EMBL/GenBank/DDBJ whole genome shotgun (WGS) entry which is preliminary data.</text>
</comment>
<reference evidence="1" key="1">
    <citation type="journal article" date="2015" name="Nature">
        <title>Complex archaea that bridge the gap between prokaryotes and eukaryotes.</title>
        <authorList>
            <person name="Spang A."/>
            <person name="Saw J.H."/>
            <person name="Jorgensen S.L."/>
            <person name="Zaremba-Niedzwiedzka K."/>
            <person name="Martijn J."/>
            <person name="Lind A.E."/>
            <person name="van Eijk R."/>
            <person name="Schleper C."/>
            <person name="Guy L."/>
            <person name="Ettema T.J."/>
        </authorList>
    </citation>
    <scope>NUCLEOTIDE SEQUENCE</scope>
</reference>
<protein>
    <submittedName>
        <fullName evidence="1">Uncharacterized protein</fullName>
    </submittedName>
</protein>
<accession>A0A0F9H027</accession>
<gene>
    <name evidence="1" type="ORF">LCGC14_1846150</name>
</gene>